<keyword evidence="3" id="KW-1185">Reference proteome</keyword>
<name>A0A4U6TNB2_SETVI</name>
<dbReference type="EMBL" id="CM016558">
    <property type="protein sequence ID" value="TKW04130.1"/>
    <property type="molecule type" value="Genomic_DNA"/>
</dbReference>
<feature type="compositionally biased region" description="Polar residues" evidence="1">
    <location>
        <begin position="39"/>
        <end position="56"/>
    </location>
</feature>
<dbReference type="Proteomes" id="UP000298652">
    <property type="component" value="Chromosome 7"/>
</dbReference>
<reference evidence="2" key="1">
    <citation type="submission" date="2019-03" db="EMBL/GenBank/DDBJ databases">
        <title>WGS assembly of Setaria viridis.</title>
        <authorList>
            <person name="Huang P."/>
            <person name="Jenkins J."/>
            <person name="Grimwood J."/>
            <person name="Barry K."/>
            <person name="Healey A."/>
            <person name="Mamidi S."/>
            <person name="Sreedasyam A."/>
            <person name="Shu S."/>
            <person name="Feldman M."/>
            <person name="Wu J."/>
            <person name="Yu Y."/>
            <person name="Chen C."/>
            <person name="Johnson J."/>
            <person name="Rokhsar D."/>
            <person name="Baxter I."/>
            <person name="Schmutz J."/>
            <person name="Brutnell T."/>
            <person name="Kellogg E."/>
        </authorList>
    </citation>
    <scope>NUCLEOTIDE SEQUENCE [LARGE SCALE GENOMIC DNA]</scope>
</reference>
<sequence length="127" mass="14107">MRILHALKESGKFLLFETGFAIQVVIGFQIRPEPPGSASRATEQRPQFSGGHTSRGASLLLPSTVHPSSACRQNSRAAQSCHHYSFSPLSKQIVFRFPRQIHQKTQRESDSLVASAYQSPNIIFLSQ</sequence>
<accession>A0A4U6TNB2</accession>
<gene>
    <name evidence="2" type="ORF">SEVIR_7G089150v2</name>
</gene>
<feature type="region of interest" description="Disordered" evidence="1">
    <location>
        <begin position="33"/>
        <end position="61"/>
    </location>
</feature>
<dbReference type="Gramene" id="TKW04130">
    <property type="protein sequence ID" value="TKW04130"/>
    <property type="gene ID" value="SEVIR_7G089150v2"/>
</dbReference>
<organism evidence="2 3">
    <name type="scientific">Setaria viridis</name>
    <name type="common">Green bristlegrass</name>
    <name type="synonym">Setaria italica subsp. viridis</name>
    <dbReference type="NCBI Taxonomy" id="4556"/>
    <lineage>
        <taxon>Eukaryota</taxon>
        <taxon>Viridiplantae</taxon>
        <taxon>Streptophyta</taxon>
        <taxon>Embryophyta</taxon>
        <taxon>Tracheophyta</taxon>
        <taxon>Spermatophyta</taxon>
        <taxon>Magnoliopsida</taxon>
        <taxon>Liliopsida</taxon>
        <taxon>Poales</taxon>
        <taxon>Poaceae</taxon>
        <taxon>PACMAD clade</taxon>
        <taxon>Panicoideae</taxon>
        <taxon>Panicodae</taxon>
        <taxon>Paniceae</taxon>
        <taxon>Cenchrinae</taxon>
        <taxon>Setaria</taxon>
    </lineage>
</organism>
<dbReference type="AlphaFoldDB" id="A0A4U6TNB2"/>
<evidence type="ECO:0000313" key="3">
    <source>
        <dbReference type="Proteomes" id="UP000298652"/>
    </source>
</evidence>
<evidence type="ECO:0000313" key="2">
    <source>
        <dbReference type="EMBL" id="TKW04130.1"/>
    </source>
</evidence>
<evidence type="ECO:0000256" key="1">
    <source>
        <dbReference type="SAM" id="MobiDB-lite"/>
    </source>
</evidence>
<proteinExistence type="predicted"/>
<protein>
    <submittedName>
        <fullName evidence="2">Uncharacterized protein</fullName>
    </submittedName>
</protein>